<dbReference type="AlphaFoldDB" id="A0A5B7FJG5"/>
<comment type="caution">
    <text evidence="1">The sequence shown here is derived from an EMBL/GenBank/DDBJ whole genome shotgun (WGS) entry which is preliminary data.</text>
</comment>
<accession>A0A5B7FJG5</accession>
<sequence>MSVIVAPREGEQKMIESFQSQCGYRMWTRNRQKSFESQKLRRKLTKVVVVVVVVHGSEVTLV</sequence>
<proteinExistence type="predicted"/>
<organism evidence="1 2">
    <name type="scientific">Portunus trituberculatus</name>
    <name type="common">Swimming crab</name>
    <name type="synonym">Neptunus trituberculatus</name>
    <dbReference type="NCBI Taxonomy" id="210409"/>
    <lineage>
        <taxon>Eukaryota</taxon>
        <taxon>Metazoa</taxon>
        <taxon>Ecdysozoa</taxon>
        <taxon>Arthropoda</taxon>
        <taxon>Crustacea</taxon>
        <taxon>Multicrustacea</taxon>
        <taxon>Malacostraca</taxon>
        <taxon>Eumalacostraca</taxon>
        <taxon>Eucarida</taxon>
        <taxon>Decapoda</taxon>
        <taxon>Pleocyemata</taxon>
        <taxon>Brachyura</taxon>
        <taxon>Eubrachyura</taxon>
        <taxon>Portunoidea</taxon>
        <taxon>Portunidae</taxon>
        <taxon>Portuninae</taxon>
        <taxon>Portunus</taxon>
    </lineage>
</organism>
<evidence type="ECO:0000313" key="2">
    <source>
        <dbReference type="Proteomes" id="UP000324222"/>
    </source>
</evidence>
<name>A0A5B7FJG5_PORTR</name>
<dbReference type="Proteomes" id="UP000324222">
    <property type="component" value="Unassembled WGS sequence"/>
</dbReference>
<gene>
    <name evidence="1" type="ORF">E2C01_039005</name>
</gene>
<keyword evidence="2" id="KW-1185">Reference proteome</keyword>
<reference evidence="1 2" key="1">
    <citation type="submission" date="2019-05" db="EMBL/GenBank/DDBJ databases">
        <title>Another draft genome of Portunus trituberculatus and its Hox gene families provides insights of decapod evolution.</title>
        <authorList>
            <person name="Jeong J.-H."/>
            <person name="Song I."/>
            <person name="Kim S."/>
            <person name="Choi T."/>
            <person name="Kim D."/>
            <person name="Ryu S."/>
            <person name="Kim W."/>
        </authorList>
    </citation>
    <scope>NUCLEOTIDE SEQUENCE [LARGE SCALE GENOMIC DNA]</scope>
    <source>
        <tissue evidence="1">Muscle</tissue>
    </source>
</reference>
<protein>
    <submittedName>
        <fullName evidence="1">Uncharacterized protein</fullName>
    </submittedName>
</protein>
<dbReference type="EMBL" id="VSRR010006670">
    <property type="protein sequence ID" value="MPC45309.1"/>
    <property type="molecule type" value="Genomic_DNA"/>
</dbReference>
<evidence type="ECO:0000313" key="1">
    <source>
        <dbReference type="EMBL" id="MPC45309.1"/>
    </source>
</evidence>